<organism evidence="2 3">
    <name type="scientific">Linum trigynum</name>
    <dbReference type="NCBI Taxonomy" id="586398"/>
    <lineage>
        <taxon>Eukaryota</taxon>
        <taxon>Viridiplantae</taxon>
        <taxon>Streptophyta</taxon>
        <taxon>Embryophyta</taxon>
        <taxon>Tracheophyta</taxon>
        <taxon>Spermatophyta</taxon>
        <taxon>Magnoliopsida</taxon>
        <taxon>eudicotyledons</taxon>
        <taxon>Gunneridae</taxon>
        <taxon>Pentapetalae</taxon>
        <taxon>rosids</taxon>
        <taxon>fabids</taxon>
        <taxon>Malpighiales</taxon>
        <taxon>Linaceae</taxon>
        <taxon>Linum</taxon>
    </lineage>
</organism>
<evidence type="ECO:0000313" key="3">
    <source>
        <dbReference type="Proteomes" id="UP001497516"/>
    </source>
</evidence>
<dbReference type="Proteomes" id="UP001497516">
    <property type="component" value="Chromosome 7"/>
</dbReference>
<evidence type="ECO:0000256" key="1">
    <source>
        <dbReference type="SAM" id="MobiDB-lite"/>
    </source>
</evidence>
<protein>
    <submittedName>
        <fullName evidence="2">Uncharacterized protein</fullName>
    </submittedName>
</protein>
<reference evidence="2 3" key="1">
    <citation type="submission" date="2024-04" db="EMBL/GenBank/DDBJ databases">
        <authorList>
            <person name="Fracassetti M."/>
        </authorList>
    </citation>
    <scope>NUCLEOTIDE SEQUENCE [LARGE SCALE GENOMIC DNA]</scope>
</reference>
<proteinExistence type="predicted"/>
<feature type="region of interest" description="Disordered" evidence="1">
    <location>
        <begin position="1"/>
        <end position="42"/>
    </location>
</feature>
<accession>A0AAV2FSS5</accession>
<feature type="compositionally biased region" description="Polar residues" evidence="1">
    <location>
        <begin position="1"/>
        <end position="11"/>
    </location>
</feature>
<gene>
    <name evidence="2" type="ORF">LTRI10_LOCUS41463</name>
</gene>
<evidence type="ECO:0000313" key="2">
    <source>
        <dbReference type="EMBL" id="CAL1401406.1"/>
    </source>
</evidence>
<dbReference type="AlphaFoldDB" id="A0AAV2FSS5"/>
<keyword evidence="3" id="KW-1185">Reference proteome</keyword>
<dbReference type="EMBL" id="OZ034820">
    <property type="protein sequence ID" value="CAL1401406.1"/>
    <property type="molecule type" value="Genomic_DNA"/>
</dbReference>
<name>A0AAV2FSS5_9ROSI</name>
<sequence>MWEKLTAQTRQGEAPPVVSHLSPPPPREAHRSPLFCSKDQTSDTSCPEKFIARLPLFFKFLCSELSCVLLCSLEKFVGGG</sequence>